<proteinExistence type="predicted"/>
<sequence length="182" mass="20469">MTKSTLPLLILIIMFMGCTATNVTVEPGLYDDFKLSTYKTYSFLEVDQSETEVPAFSQSVVYLKQEIAKQLAARGLSEDNSDPELKINLGIVIENKEQTRETSLATDPFMYTGQRNYTWQSEEIVVNNYKEGTLSIHLVDAKTNEAAWVGVVSKIIPSKQEKKQEAIEDAVQEVFESIDSNN</sequence>
<dbReference type="RefSeq" id="WP_283412663.1">
    <property type="nucleotide sequence ID" value="NZ_FXUA01000003.1"/>
</dbReference>
<evidence type="ECO:0000256" key="1">
    <source>
        <dbReference type="SAM" id="SignalP"/>
    </source>
</evidence>
<dbReference type="Proteomes" id="UP001157915">
    <property type="component" value="Unassembled WGS sequence"/>
</dbReference>
<evidence type="ECO:0000259" key="2">
    <source>
        <dbReference type="Pfam" id="PF13590"/>
    </source>
</evidence>
<feature type="chain" id="PRO_5045384954" description="DUF4136 domain-containing protein" evidence="1">
    <location>
        <begin position="21"/>
        <end position="182"/>
    </location>
</feature>
<evidence type="ECO:0000313" key="4">
    <source>
        <dbReference type="Proteomes" id="UP001157915"/>
    </source>
</evidence>
<dbReference type="EMBL" id="FXUA01000003">
    <property type="protein sequence ID" value="SMP20514.1"/>
    <property type="molecule type" value="Genomic_DNA"/>
</dbReference>
<organism evidence="3 4">
    <name type="scientific">Algoriphagus winogradskyi</name>
    <dbReference type="NCBI Taxonomy" id="237017"/>
    <lineage>
        <taxon>Bacteria</taxon>
        <taxon>Pseudomonadati</taxon>
        <taxon>Bacteroidota</taxon>
        <taxon>Cytophagia</taxon>
        <taxon>Cytophagales</taxon>
        <taxon>Cyclobacteriaceae</taxon>
        <taxon>Algoriphagus</taxon>
    </lineage>
</organism>
<keyword evidence="4" id="KW-1185">Reference proteome</keyword>
<dbReference type="InterPro" id="IPR025411">
    <property type="entry name" value="DUF4136"/>
</dbReference>
<dbReference type="Gene3D" id="3.30.160.670">
    <property type="match status" value="1"/>
</dbReference>
<keyword evidence="1" id="KW-0732">Signal</keyword>
<dbReference type="Pfam" id="PF13590">
    <property type="entry name" value="DUF4136"/>
    <property type="match status" value="1"/>
</dbReference>
<dbReference type="PROSITE" id="PS51257">
    <property type="entry name" value="PROKAR_LIPOPROTEIN"/>
    <property type="match status" value="1"/>
</dbReference>
<protein>
    <recommendedName>
        <fullName evidence="2">DUF4136 domain-containing protein</fullName>
    </recommendedName>
</protein>
<feature type="signal peptide" evidence="1">
    <location>
        <begin position="1"/>
        <end position="20"/>
    </location>
</feature>
<reference evidence="3 4" key="1">
    <citation type="submission" date="2017-05" db="EMBL/GenBank/DDBJ databases">
        <authorList>
            <person name="Varghese N."/>
            <person name="Submissions S."/>
        </authorList>
    </citation>
    <scope>NUCLEOTIDE SEQUENCE [LARGE SCALE GENOMIC DNA]</scope>
    <source>
        <strain evidence="3 4">DSM 15360</strain>
    </source>
</reference>
<feature type="domain" description="DUF4136" evidence="2">
    <location>
        <begin position="33"/>
        <end position="176"/>
    </location>
</feature>
<name>A0ABY1NY05_9BACT</name>
<accession>A0ABY1NY05</accession>
<evidence type="ECO:0000313" key="3">
    <source>
        <dbReference type="EMBL" id="SMP20514.1"/>
    </source>
</evidence>
<gene>
    <name evidence="3" type="ORF">SAMN06265367_103131</name>
</gene>
<comment type="caution">
    <text evidence="3">The sequence shown here is derived from an EMBL/GenBank/DDBJ whole genome shotgun (WGS) entry which is preliminary data.</text>
</comment>